<proteinExistence type="predicted"/>
<evidence type="ECO:0008006" key="5">
    <source>
        <dbReference type="Google" id="ProtNLM"/>
    </source>
</evidence>
<gene>
    <name evidence="3" type="ORF">MAE02_68720</name>
</gene>
<reference evidence="3 4" key="1">
    <citation type="submission" date="2019-07" db="EMBL/GenBank/DDBJ databases">
        <title>Whole genome shotgun sequence of Microvirga aerophila NBRC 106136.</title>
        <authorList>
            <person name="Hosoyama A."/>
            <person name="Uohara A."/>
            <person name="Ohji S."/>
            <person name="Ichikawa N."/>
        </authorList>
    </citation>
    <scope>NUCLEOTIDE SEQUENCE [LARGE SCALE GENOMIC DNA]</scope>
    <source>
        <strain evidence="3 4">NBRC 106136</strain>
    </source>
</reference>
<dbReference type="RefSeq" id="WP_147023389.1">
    <property type="nucleotide sequence ID" value="NZ_BJYU01000345.1"/>
</dbReference>
<comment type="caution">
    <text evidence="3">The sequence shown here is derived from an EMBL/GenBank/DDBJ whole genome shotgun (WGS) entry which is preliminary data.</text>
</comment>
<feature type="region of interest" description="Disordered" evidence="1">
    <location>
        <begin position="53"/>
        <end position="74"/>
    </location>
</feature>
<dbReference type="EMBL" id="BJYU01000345">
    <property type="protein sequence ID" value="GEO19176.1"/>
    <property type="molecule type" value="Genomic_DNA"/>
</dbReference>
<keyword evidence="2" id="KW-0732">Signal</keyword>
<dbReference type="Proteomes" id="UP000321085">
    <property type="component" value="Unassembled WGS sequence"/>
</dbReference>
<name>A0A512C4L8_9HYPH</name>
<keyword evidence="4" id="KW-1185">Reference proteome</keyword>
<feature type="chain" id="PRO_5021754669" description="DUF4124 domain-containing protein" evidence="2">
    <location>
        <begin position="19"/>
        <end position="106"/>
    </location>
</feature>
<organism evidence="3 4">
    <name type="scientific">Microvirga aerophila</name>
    <dbReference type="NCBI Taxonomy" id="670291"/>
    <lineage>
        <taxon>Bacteria</taxon>
        <taxon>Pseudomonadati</taxon>
        <taxon>Pseudomonadota</taxon>
        <taxon>Alphaproteobacteria</taxon>
        <taxon>Hyphomicrobiales</taxon>
        <taxon>Methylobacteriaceae</taxon>
        <taxon>Microvirga</taxon>
    </lineage>
</organism>
<evidence type="ECO:0000313" key="4">
    <source>
        <dbReference type="Proteomes" id="UP000321085"/>
    </source>
</evidence>
<evidence type="ECO:0000256" key="1">
    <source>
        <dbReference type="SAM" id="MobiDB-lite"/>
    </source>
</evidence>
<feature type="signal peptide" evidence="2">
    <location>
        <begin position="1"/>
        <end position="18"/>
    </location>
</feature>
<sequence>MRTMILVASILGLAPALAQDAPSLWRDPDGGCTYFKLGDTLSLRYQRDGFPDCPEARQETGRPPMPSVDQTGAVTRDDVRDVTRAIEGLTRRLDEVKREFERRGRY</sequence>
<dbReference type="AlphaFoldDB" id="A0A512C4L8"/>
<accession>A0A512C4L8</accession>
<protein>
    <recommendedName>
        <fullName evidence="5">DUF4124 domain-containing protein</fullName>
    </recommendedName>
</protein>
<evidence type="ECO:0000313" key="3">
    <source>
        <dbReference type="EMBL" id="GEO19176.1"/>
    </source>
</evidence>
<evidence type="ECO:0000256" key="2">
    <source>
        <dbReference type="SAM" id="SignalP"/>
    </source>
</evidence>